<organism evidence="4 5">
    <name type="scientific">Tistrella mobilis</name>
    <dbReference type="NCBI Taxonomy" id="171437"/>
    <lineage>
        <taxon>Bacteria</taxon>
        <taxon>Pseudomonadati</taxon>
        <taxon>Pseudomonadota</taxon>
        <taxon>Alphaproteobacteria</taxon>
        <taxon>Geminicoccales</taxon>
        <taxon>Geminicoccaceae</taxon>
        <taxon>Tistrella</taxon>
    </lineage>
</organism>
<dbReference type="GO" id="GO:0003677">
    <property type="term" value="F:DNA binding"/>
    <property type="evidence" value="ECO:0007669"/>
    <property type="project" value="InterPro"/>
</dbReference>
<dbReference type="InterPro" id="IPR013762">
    <property type="entry name" value="Integrase-like_cat_sf"/>
</dbReference>
<dbReference type="GO" id="GO:0006310">
    <property type="term" value="P:DNA recombination"/>
    <property type="evidence" value="ECO:0007669"/>
    <property type="project" value="UniProtKB-KW"/>
</dbReference>
<name>A0A3B9IG26_9PROT</name>
<protein>
    <recommendedName>
        <fullName evidence="3">Tyr recombinase domain-containing protein</fullName>
    </recommendedName>
</protein>
<dbReference type="AlphaFoldDB" id="A0A3B9IG26"/>
<feature type="compositionally biased region" description="Low complexity" evidence="2">
    <location>
        <begin position="47"/>
        <end position="57"/>
    </location>
</feature>
<reference evidence="4 5" key="1">
    <citation type="journal article" date="2018" name="Nat. Biotechnol.">
        <title>A standardized bacterial taxonomy based on genome phylogeny substantially revises the tree of life.</title>
        <authorList>
            <person name="Parks D.H."/>
            <person name="Chuvochina M."/>
            <person name="Waite D.W."/>
            <person name="Rinke C."/>
            <person name="Skarshewski A."/>
            <person name="Chaumeil P.A."/>
            <person name="Hugenholtz P."/>
        </authorList>
    </citation>
    <scope>NUCLEOTIDE SEQUENCE [LARGE SCALE GENOMIC DNA]</scope>
    <source>
        <strain evidence="4">UBA8739</strain>
    </source>
</reference>
<feature type="domain" description="Tyr recombinase" evidence="3">
    <location>
        <begin position="137"/>
        <end position="230"/>
    </location>
</feature>
<evidence type="ECO:0000313" key="5">
    <source>
        <dbReference type="Proteomes" id="UP000257706"/>
    </source>
</evidence>
<dbReference type="Proteomes" id="UP000257706">
    <property type="component" value="Unassembled WGS sequence"/>
</dbReference>
<dbReference type="SUPFAM" id="SSF56349">
    <property type="entry name" value="DNA breaking-rejoining enzymes"/>
    <property type="match status" value="1"/>
</dbReference>
<keyword evidence="1" id="KW-0233">DNA recombination</keyword>
<proteinExistence type="predicted"/>
<comment type="caution">
    <text evidence="4">The sequence shown here is derived from an EMBL/GenBank/DDBJ whole genome shotgun (WGS) entry which is preliminary data.</text>
</comment>
<dbReference type="Pfam" id="PF00589">
    <property type="entry name" value="Phage_integrase"/>
    <property type="match status" value="1"/>
</dbReference>
<feature type="region of interest" description="Disordered" evidence="2">
    <location>
        <begin position="39"/>
        <end position="132"/>
    </location>
</feature>
<evidence type="ECO:0000256" key="2">
    <source>
        <dbReference type="SAM" id="MobiDB-lite"/>
    </source>
</evidence>
<feature type="compositionally biased region" description="Basic and acidic residues" evidence="2">
    <location>
        <begin position="113"/>
        <end position="125"/>
    </location>
</feature>
<accession>A0A3B9IG26</accession>
<dbReference type="GO" id="GO:0015074">
    <property type="term" value="P:DNA integration"/>
    <property type="evidence" value="ECO:0007669"/>
    <property type="project" value="InterPro"/>
</dbReference>
<evidence type="ECO:0000313" key="4">
    <source>
        <dbReference type="EMBL" id="HAE46323.1"/>
    </source>
</evidence>
<dbReference type="InterPro" id="IPR011010">
    <property type="entry name" value="DNA_brk_join_enz"/>
</dbReference>
<dbReference type="InterPro" id="IPR002104">
    <property type="entry name" value="Integrase_catalytic"/>
</dbReference>
<sequence length="250" mass="27282">MPRLPSWHLLKRAIGPSCYVPSCCVPSCGATLRLRDPAKCPSKPLHRSSGAGSAPAARSRRPLPARRPATTAYPEAQNPRRPDDPPPPDQRPGYRAAHRPPGRSAGTRSPPARQDRDAPADHGRGSGEPIWVPVHRRLKEILDATPRTSETIVTGARGRPLTVEGFKTVFFRLRDRLQAEGRIRPGLTFHGVRHTAATILADVGCDEPDIMAITGHKSTAALRKYIEQADRKARAEKAIRRLEGAPAGME</sequence>
<gene>
    <name evidence="4" type="ORF">DCK97_02780</name>
</gene>
<evidence type="ECO:0000256" key="1">
    <source>
        <dbReference type="ARBA" id="ARBA00023172"/>
    </source>
</evidence>
<dbReference type="Gene3D" id="1.10.443.10">
    <property type="entry name" value="Intergrase catalytic core"/>
    <property type="match status" value="1"/>
</dbReference>
<evidence type="ECO:0000259" key="3">
    <source>
        <dbReference type="Pfam" id="PF00589"/>
    </source>
</evidence>
<dbReference type="EMBL" id="DMAI01000042">
    <property type="protein sequence ID" value="HAE46323.1"/>
    <property type="molecule type" value="Genomic_DNA"/>
</dbReference>